<feature type="compositionally biased region" description="Low complexity" evidence="2">
    <location>
        <begin position="31"/>
        <end position="42"/>
    </location>
</feature>
<organism evidence="3 4">
    <name type="scientific">Phaeodactylum tricornutum (strain CCAP 1055/1)</name>
    <dbReference type="NCBI Taxonomy" id="556484"/>
    <lineage>
        <taxon>Eukaryota</taxon>
        <taxon>Sar</taxon>
        <taxon>Stramenopiles</taxon>
        <taxon>Ochrophyta</taxon>
        <taxon>Bacillariophyta</taxon>
        <taxon>Bacillariophyceae</taxon>
        <taxon>Bacillariophycidae</taxon>
        <taxon>Naviculales</taxon>
        <taxon>Phaeodactylaceae</taxon>
        <taxon>Phaeodactylum</taxon>
    </lineage>
</organism>
<accession>B7FP34</accession>
<evidence type="ECO:0000313" key="3">
    <source>
        <dbReference type="EMBL" id="EEC51102.1"/>
    </source>
</evidence>
<gene>
    <name evidence="3" type="ORF">PHATRDRAFT_42658</name>
</gene>
<proteinExistence type="predicted"/>
<feature type="compositionally biased region" description="Polar residues" evidence="2">
    <location>
        <begin position="43"/>
        <end position="61"/>
    </location>
</feature>
<dbReference type="KEGG" id="pti:PHATRDRAFT_42658"/>
<feature type="coiled-coil region" evidence="1">
    <location>
        <begin position="96"/>
        <end position="148"/>
    </location>
</feature>
<dbReference type="Proteomes" id="UP000000759">
    <property type="component" value="Chromosome 1"/>
</dbReference>
<dbReference type="OrthoDB" id="45820at2759"/>
<dbReference type="RefSeq" id="XP_002176639.1">
    <property type="nucleotide sequence ID" value="XM_002176603.1"/>
</dbReference>
<dbReference type="HOGENOM" id="CLU_557220_0_0_1"/>
<keyword evidence="1" id="KW-0175">Coiled coil</keyword>
<keyword evidence="4" id="KW-1185">Reference proteome</keyword>
<name>B7FP34_PHATC</name>
<feature type="region of interest" description="Disordered" evidence="2">
    <location>
        <begin position="1"/>
        <end position="61"/>
    </location>
</feature>
<feature type="coiled-coil region" evidence="1">
    <location>
        <begin position="225"/>
        <end position="280"/>
    </location>
</feature>
<reference evidence="4" key="2">
    <citation type="submission" date="2008-08" db="EMBL/GenBank/DDBJ databases">
        <authorList>
            <consortium name="Diatom Consortium"/>
            <person name="Grigoriev I."/>
            <person name="Grimwood J."/>
            <person name="Kuo A."/>
            <person name="Otillar R.P."/>
            <person name="Salamov A."/>
            <person name="Detter J.C."/>
            <person name="Lindquist E."/>
            <person name="Shapiro H."/>
            <person name="Lucas S."/>
            <person name="Glavina del Rio T."/>
            <person name="Pitluck S."/>
            <person name="Rokhsar D."/>
            <person name="Bowler C."/>
        </authorList>
    </citation>
    <scope>GENOME REANNOTATION</scope>
    <source>
        <strain evidence="4">CCAP 1055/1</strain>
    </source>
</reference>
<dbReference type="GeneID" id="7196008"/>
<sequence length="462" mass="51231">MPAEMDSSEGDDRETPPAIAIPSKNSDSDPNAANSVSESSVSGFQNNSGSKTPASNGTLLTTDRAREEVGRWVNNAILSKVDCDAIDILLKDYDSLREKTTKLKSLLGRSAKAQREAKVDLDASQKRLDHANREIERLNKKIDKFANRPTHMELLADFETNFDRALLSFGQSGGQDTAQPVSPNDADIDIDNSAVVDALLMQELSESKQRIEKLESLNAVLVHRSSQMESEAKERKRDRDELMRQVAHLELEKRMAVMEAEDATKAMQEKAASLAEMQMEIELVTKASVNANVRAAQGEEIMKTVKTDKQYVQELESRVQALQEWALASSESKFLAQERVRLLESQLKVLQRNRTPLSDDASPNERILWFRKGALVVGAGDVGARVVGIGEEFAEKLRPSERVVLRWQFDLTGDDLDIFFSILKGRCETATTRKNADILARVRKVKGGAAGELENAFDVAAT</sequence>
<evidence type="ECO:0000256" key="2">
    <source>
        <dbReference type="SAM" id="MobiDB-lite"/>
    </source>
</evidence>
<reference evidence="3 4" key="1">
    <citation type="journal article" date="2008" name="Nature">
        <title>The Phaeodactylum genome reveals the evolutionary history of diatom genomes.</title>
        <authorList>
            <person name="Bowler C."/>
            <person name="Allen A.E."/>
            <person name="Badger J.H."/>
            <person name="Grimwood J."/>
            <person name="Jabbari K."/>
            <person name="Kuo A."/>
            <person name="Maheswari U."/>
            <person name="Martens C."/>
            <person name="Maumus F."/>
            <person name="Otillar R.P."/>
            <person name="Rayko E."/>
            <person name="Salamov A."/>
            <person name="Vandepoele K."/>
            <person name="Beszteri B."/>
            <person name="Gruber A."/>
            <person name="Heijde M."/>
            <person name="Katinka M."/>
            <person name="Mock T."/>
            <person name="Valentin K."/>
            <person name="Verret F."/>
            <person name="Berges J.A."/>
            <person name="Brownlee C."/>
            <person name="Cadoret J.P."/>
            <person name="Chiovitti A."/>
            <person name="Choi C.J."/>
            <person name="Coesel S."/>
            <person name="De Martino A."/>
            <person name="Detter J.C."/>
            <person name="Durkin C."/>
            <person name="Falciatore A."/>
            <person name="Fournet J."/>
            <person name="Haruta M."/>
            <person name="Huysman M.J."/>
            <person name="Jenkins B.D."/>
            <person name="Jiroutova K."/>
            <person name="Jorgensen R.E."/>
            <person name="Joubert Y."/>
            <person name="Kaplan A."/>
            <person name="Kroger N."/>
            <person name="Kroth P.G."/>
            <person name="La Roche J."/>
            <person name="Lindquist E."/>
            <person name="Lommer M."/>
            <person name="Martin-Jezequel V."/>
            <person name="Lopez P.J."/>
            <person name="Lucas S."/>
            <person name="Mangogna M."/>
            <person name="McGinnis K."/>
            <person name="Medlin L.K."/>
            <person name="Montsant A."/>
            <person name="Oudot-Le Secq M.P."/>
            <person name="Napoli C."/>
            <person name="Obornik M."/>
            <person name="Parker M.S."/>
            <person name="Petit J.L."/>
            <person name="Porcel B.M."/>
            <person name="Poulsen N."/>
            <person name="Robison M."/>
            <person name="Rychlewski L."/>
            <person name="Rynearson T.A."/>
            <person name="Schmutz J."/>
            <person name="Shapiro H."/>
            <person name="Siaut M."/>
            <person name="Stanley M."/>
            <person name="Sussman M.R."/>
            <person name="Taylor A.R."/>
            <person name="Vardi A."/>
            <person name="von Dassow P."/>
            <person name="Vyverman W."/>
            <person name="Willis A."/>
            <person name="Wyrwicz L.S."/>
            <person name="Rokhsar D.S."/>
            <person name="Weissenbach J."/>
            <person name="Armbrust E.V."/>
            <person name="Green B.R."/>
            <person name="Van de Peer Y."/>
            <person name="Grigoriev I.V."/>
        </authorList>
    </citation>
    <scope>NUCLEOTIDE SEQUENCE [LARGE SCALE GENOMIC DNA]</scope>
    <source>
        <strain evidence="3 4">CCAP 1055/1</strain>
    </source>
</reference>
<feature type="compositionally biased region" description="Acidic residues" evidence="2">
    <location>
        <begin position="1"/>
        <end position="12"/>
    </location>
</feature>
<dbReference type="AlphaFoldDB" id="B7FP34"/>
<dbReference type="PaxDb" id="2850-Phatr42658"/>
<dbReference type="EMBL" id="CM000605">
    <property type="protein sequence ID" value="EEC51102.1"/>
    <property type="molecule type" value="Genomic_DNA"/>
</dbReference>
<protein>
    <submittedName>
        <fullName evidence="3">Uncharacterized protein</fullName>
    </submittedName>
</protein>
<dbReference type="eggNOG" id="ENOG502SJJK">
    <property type="taxonomic scope" value="Eukaryota"/>
</dbReference>
<evidence type="ECO:0000256" key="1">
    <source>
        <dbReference type="SAM" id="Coils"/>
    </source>
</evidence>
<evidence type="ECO:0000313" key="4">
    <source>
        <dbReference type="Proteomes" id="UP000000759"/>
    </source>
</evidence>
<dbReference type="InParanoid" id="B7FP34"/>